<dbReference type="Proteomes" id="UP001595841">
    <property type="component" value="Unassembled WGS sequence"/>
</dbReference>
<evidence type="ECO:0000313" key="3">
    <source>
        <dbReference type="Proteomes" id="UP001595841"/>
    </source>
</evidence>
<proteinExistence type="predicted"/>
<accession>A0ABV8PK50</accession>
<reference evidence="3" key="1">
    <citation type="journal article" date="2019" name="Int. J. Syst. Evol. Microbiol.">
        <title>The Global Catalogue of Microorganisms (GCM) 10K type strain sequencing project: providing services to taxonomists for standard genome sequencing and annotation.</title>
        <authorList>
            <consortium name="The Broad Institute Genomics Platform"/>
            <consortium name="The Broad Institute Genome Sequencing Center for Infectious Disease"/>
            <person name="Wu L."/>
            <person name="Ma J."/>
        </authorList>
    </citation>
    <scope>NUCLEOTIDE SEQUENCE [LARGE SCALE GENOMIC DNA]</scope>
    <source>
        <strain evidence="3">CGMCC 1.15774</strain>
    </source>
</reference>
<keyword evidence="3" id="KW-1185">Reference proteome</keyword>
<evidence type="ECO:0000313" key="2">
    <source>
        <dbReference type="EMBL" id="MFC4219538.1"/>
    </source>
</evidence>
<evidence type="ECO:0008006" key="4">
    <source>
        <dbReference type="Google" id="ProtNLM"/>
    </source>
</evidence>
<comment type="caution">
    <text evidence="2">The sequence shown here is derived from an EMBL/GenBank/DDBJ whole genome shotgun (WGS) entry which is preliminary data.</text>
</comment>
<feature type="signal peptide" evidence="1">
    <location>
        <begin position="1"/>
        <end position="18"/>
    </location>
</feature>
<evidence type="ECO:0000256" key="1">
    <source>
        <dbReference type="SAM" id="SignalP"/>
    </source>
</evidence>
<name>A0ABV8PK50_9FLAO</name>
<sequence>MKKLLLMSALFAFALVNGQDSSSCNCCSENQKAFDFWIGDWEVTSLTNGAAAGTSKISREEDGCVIRENWTSATPGYTGTSLNFYNSQTNQWEQLWVDNTGAHLKLKGNREGNQMILTSDEFTRDDGKTYRNRITWTKNDDGTVRQHWEVLQGEEATTAFDGLYKPQ</sequence>
<gene>
    <name evidence="2" type="ORF">ACFOWS_05320</name>
</gene>
<feature type="chain" id="PRO_5046595407" description="Lipocalin-like domain-containing protein" evidence="1">
    <location>
        <begin position="19"/>
        <end position="167"/>
    </location>
</feature>
<dbReference type="EMBL" id="JBHSCL010000004">
    <property type="protein sequence ID" value="MFC4219538.1"/>
    <property type="molecule type" value="Genomic_DNA"/>
</dbReference>
<dbReference type="RefSeq" id="WP_379762923.1">
    <property type="nucleotide sequence ID" value="NZ_JBHSCL010000004.1"/>
</dbReference>
<keyword evidence="1" id="KW-0732">Signal</keyword>
<organism evidence="2 3">
    <name type="scientific">Flagellimonas marina</name>
    <dbReference type="NCBI Taxonomy" id="1775168"/>
    <lineage>
        <taxon>Bacteria</taxon>
        <taxon>Pseudomonadati</taxon>
        <taxon>Bacteroidota</taxon>
        <taxon>Flavobacteriia</taxon>
        <taxon>Flavobacteriales</taxon>
        <taxon>Flavobacteriaceae</taxon>
        <taxon>Flagellimonas</taxon>
    </lineage>
</organism>
<protein>
    <recommendedName>
        <fullName evidence="4">Lipocalin-like domain-containing protein</fullName>
    </recommendedName>
</protein>